<evidence type="ECO:0000313" key="6">
    <source>
        <dbReference type="Proteomes" id="UP001500842"/>
    </source>
</evidence>
<sequence length="269" mass="27820">MTAEWHVEPETWTAYVAGRLGPATEASVEAHVVGCAECRATARGMVDTSSVWAGVQATIGRPQPARPLRLLRRLGVPEDELVLLGAGDGVMVPWIVAVASAVTCALVAGLAPWRPDAVFLALAPLIPALAVVSAFDATESLREVSIPTPYSKLRLALLRTTAALAVAVPVTLMIGLVVPGLSSMTFAWLLPALGLTTAALVLLTWLAPAPVGGALALGWITLAASLGVSDREQLLTGPVAQASYVVAAALLAAVFATRATTLRPRGSER</sequence>
<keyword evidence="2" id="KW-0804">Transcription</keyword>
<dbReference type="RefSeq" id="WP_246087035.1">
    <property type="nucleotide sequence ID" value="NZ_BAAAOR010000007.1"/>
</dbReference>
<evidence type="ECO:0000256" key="2">
    <source>
        <dbReference type="ARBA" id="ARBA00023163"/>
    </source>
</evidence>
<evidence type="ECO:0000259" key="4">
    <source>
        <dbReference type="Pfam" id="PF13490"/>
    </source>
</evidence>
<feature type="transmembrane region" description="Helical" evidence="3">
    <location>
        <begin position="241"/>
        <end position="260"/>
    </location>
</feature>
<name>A0ABN1ZWG7_9ACTN</name>
<keyword evidence="1" id="KW-0805">Transcription regulation</keyword>
<reference evidence="5 6" key="1">
    <citation type="journal article" date="2019" name="Int. J. Syst. Evol. Microbiol.">
        <title>The Global Catalogue of Microorganisms (GCM) 10K type strain sequencing project: providing services to taxonomists for standard genome sequencing and annotation.</title>
        <authorList>
            <consortium name="The Broad Institute Genomics Platform"/>
            <consortium name="The Broad Institute Genome Sequencing Center for Infectious Disease"/>
            <person name="Wu L."/>
            <person name="Ma J."/>
        </authorList>
    </citation>
    <scope>NUCLEOTIDE SEQUENCE [LARGE SCALE GENOMIC DNA]</scope>
    <source>
        <strain evidence="5 6">JCM 14942</strain>
    </source>
</reference>
<protein>
    <recommendedName>
        <fullName evidence="4">Putative zinc-finger domain-containing protein</fullName>
    </recommendedName>
</protein>
<keyword evidence="3" id="KW-1133">Transmembrane helix</keyword>
<proteinExistence type="predicted"/>
<evidence type="ECO:0000256" key="1">
    <source>
        <dbReference type="ARBA" id="ARBA00023015"/>
    </source>
</evidence>
<dbReference type="Gene3D" id="1.10.10.1320">
    <property type="entry name" value="Anti-sigma factor, zinc-finger domain"/>
    <property type="match status" value="1"/>
</dbReference>
<comment type="caution">
    <text evidence="5">The sequence shown here is derived from an EMBL/GenBank/DDBJ whole genome shotgun (WGS) entry which is preliminary data.</text>
</comment>
<dbReference type="Proteomes" id="UP001500842">
    <property type="component" value="Unassembled WGS sequence"/>
</dbReference>
<accession>A0ABN1ZWG7</accession>
<organism evidence="5 6">
    <name type="scientific">Nocardioides humi</name>
    <dbReference type="NCBI Taxonomy" id="449461"/>
    <lineage>
        <taxon>Bacteria</taxon>
        <taxon>Bacillati</taxon>
        <taxon>Actinomycetota</taxon>
        <taxon>Actinomycetes</taxon>
        <taxon>Propionibacteriales</taxon>
        <taxon>Nocardioidaceae</taxon>
        <taxon>Nocardioides</taxon>
    </lineage>
</organism>
<dbReference type="InterPro" id="IPR041916">
    <property type="entry name" value="Anti_sigma_zinc_sf"/>
</dbReference>
<feature type="transmembrane region" description="Helical" evidence="3">
    <location>
        <begin position="185"/>
        <end position="206"/>
    </location>
</feature>
<feature type="domain" description="Putative zinc-finger" evidence="4">
    <location>
        <begin position="13"/>
        <end position="39"/>
    </location>
</feature>
<keyword evidence="6" id="KW-1185">Reference proteome</keyword>
<feature type="transmembrane region" description="Helical" evidence="3">
    <location>
        <begin position="117"/>
        <end position="135"/>
    </location>
</feature>
<feature type="transmembrane region" description="Helical" evidence="3">
    <location>
        <begin position="81"/>
        <end position="111"/>
    </location>
</feature>
<feature type="transmembrane region" description="Helical" evidence="3">
    <location>
        <begin position="156"/>
        <end position="179"/>
    </location>
</feature>
<keyword evidence="3" id="KW-0812">Transmembrane</keyword>
<keyword evidence="3" id="KW-0472">Membrane</keyword>
<evidence type="ECO:0000313" key="5">
    <source>
        <dbReference type="EMBL" id="GAA1505787.1"/>
    </source>
</evidence>
<evidence type="ECO:0000256" key="3">
    <source>
        <dbReference type="SAM" id="Phobius"/>
    </source>
</evidence>
<dbReference type="Pfam" id="PF13490">
    <property type="entry name" value="zf-HC2"/>
    <property type="match status" value="1"/>
</dbReference>
<gene>
    <name evidence="5" type="ORF">GCM10009788_06830</name>
</gene>
<dbReference type="EMBL" id="BAAAOR010000007">
    <property type="protein sequence ID" value="GAA1505787.1"/>
    <property type="molecule type" value="Genomic_DNA"/>
</dbReference>
<dbReference type="InterPro" id="IPR027383">
    <property type="entry name" value="Znf_put"/>
</dbReference>